<feature type="domain" description="3-octaprenyl-4-hydroxybenzoate carboxy-lyase-like N-terminal" evidence="3">
    <location>
        <begin position="17"/>
        <end position="85"/>
    </location>
</feature>
<dbReference type="InterPro" id="IPR049383">
    <property type="entry name" value="UbiD-like_N"/>
</dbReference>
<evidence type="ECO:0000259" key="4">
    <source>
        <dbReference type="Pfam" id="PF20696"/>
    </source>
</evidence>
<feature type="domain" description="3-octaprenyl-4-hydroxybenzoate carboxy-lyase-like C-terminal" evidence="4">
    <location>
        <begin position="303"/>
        <end position="429"/>
    </location>
</feature>
<name>A0ABS5FE02_9BRAD</name>
<evidence type="ECO:0000259" key="2">
    <source>
        <dbReference type="Pfam" id="PF01977"/>
    </source>
</evidence>
<evidence type="ECO:0000256" key="1">
    <source>
        <dbReference type="ARBA" id="ARBA00010021"/>
    </source>
</evidence>
<comment type="caution">
    <text evidence="5">The sequence shown here is derived from an EMBL/GenBank/DDBJ whole genome shotgun (WGS) entry which is preliminary data.</text>
</comment>
<dbReference type="Proteomes" id="UP001315278">
    <property type="component" value="Unassembled WGS sequence"/>
</dbReference>
<gene>
    <name evidence="5" type="ORF">JQ615_05820</name>
</gene>
<dbReference type="Pfam" id="PF01977">
    <property type="entry name" value="UbiD"/>
    <property type="match status" value="1"/>
</dbReference>
<dbReference type="Gene3D" id="3.40.1670.10">
    <property type="entry name" value="UbiD C-terminal domain-like"/>
    <property type="match status" value="1"/>
</dbReference>
<dbReference type="Pfam" id="PF20695">
    <property type="entry name" value="UbiD_N"/>
    <property type="match status" value="1"/>
</dbReference>
<feature type="domain" description="3-octaprenyl-4-hydroxybenzoate carboxy-lyase-like Rift-related" evidence="2">
    <location>
        <begin position="96"/>
        <end position="288"/>
    </location>
</feature>
<evidence type="ECO:0000313" key="5">
    <source>
        <dbReference type="EMBL" id="MBR0794904.1"/>
    </source>
</evidence>
<dbReference type="RefSeq" id="WP_212491965.1">
    <property type="nucleotide sequence ID" value="NZ_JAFCJH010000004.1"/>
</dbReference>
<dbReference type="InterPro" id="IPR049381">
    <property type="entry name" value="UbiD-like_C"/>
</dbReference>
<organism evidence="5 6">
    <name type="scientific">Bradyrhizobium jicamae</name>
    <dbReference type="NCBI Taxonomy" id="280332"/>
    <lineage>
        <taxon>Bacteria</taxon>
        <taxon>Pseudomonadati</taxon>
        <taxon>Pseudomonadota</taxon>
        <taxon>Alphaproteobacteria</taxon>
        <taxon>Hyphomicrobiales</taxon>
        <taxon>Nitrobacteraceae</taxon>
        <taxon>Bradyrhizobium</taxon>
    </lineage>
</organism>
<comment type="similarity">
    <text evidence="1">Belongs to the UbiD family.</text>
</comment>
<dbReference type="InterPro" id="IPR048304">
    <property type="entry name" value="UbiD_Rift_dom"/>
</dbReference>
<dbReference type="InterPro" id="IPR002830">
    <property type="entry name" value="UbiD"/>
</dbReference>
<protein>
    <submittedName>
        <fullName evidence="5">UbiD family decarboxylase</fullName>
    </submittedName>
</protein>
<evidence type="ECO:0000313" key="6">
    <source>
        <dbReference type="Proteomes" id="UP001315278"/>
    </source>
</evidence>
<keyword evidence="6" id="KW-1185">Reference proteome</keyword>
<dbReference type="PANTHER" id="PTHR30108">
    <property type="entry name" value="3-OCTAPRENYL-4-HYDROXYBENZOATE CARBOXY-LYASE-RELATED"/>
    <property type="match status" value="1"/>
</dbReference>
<dbReference type="SUPFAM" id="SSF50475">
    <property type="entry name" value="FMN-binding split barrel"/>
    <property type="match status" value="1"/>
</dbReference>
<dbReference type="SUPFAM" id="SSF143968">
    <property type="entry name" value="UbiD C-terminal domain-like"/>
    <property type="match status" value="1"/>
</dbReference>
<dbReference type="PANTHER" id="PTHR30108:SF21">
    <property type="entry name" value="4-HYDROXYBENZOATE DECARBOXYLASE"/>
    <property type="match status" value="1"/>
</dbReference>
<proteinExistence type="inferred from homology"/>
<accession>A0ABS5FE02</accession>
<dbReference type="Pfam" id="PF20696">
    <property type="entry name" value="UbiD_C"/>
    <property type="match status" value="1"/>
</dbReference>
<dbReference type="EMBL" id="JAFCJH010000004">
    <property type="protein sequence ID" value="MBR0794904.1"/>
    <property type="molecule type" value="Genomic_DNA"/>
</dbReference>
<reference evidence="6" key="1">
    <citation type="journal article" date="2021" name="ISME J.">
        <title>Evolutionary origin and ecological implication of a unique nif island in free-living Bradyrhizobium lineages.</title>
        <authorList>
            <person name="Tao J."/>
        </authorList>
    </citation>
    <scope>NUCLEOTIDE SEQUENCE [LARGE SCALE GENOMIC DNA]</scope>
    <source>
        <strain evidence="6">SZCCT0434</strain>
    </source>
</reference>
<sequence>MQPLEASLRDYLHTHSNSVVRIRKPVGIRDIGALSAQTDDPILFENIIEAPDFRVADILVKNRENQARALGVSREDYLRTLAHRLRLPPRPPVKVAGGPVKEVRWLGVDADLTRLPIPFHKEGDTRPYITLANIIRDPETGFLNSNHAGTTVTGRHSGAISFATPHSVRIMNKYRQMGETKMPIVMMGGVPPAYEIMANYSGLHLDVWGEFDMIGTIMDRDIEVTDAETVPLPVPTQAEVIIEGYVHFADQTVGAVTSPSMYHIPQYEHVPTLEVTAITMREDRPIYRNHQTCPATDHQTLPRLCHEAVLYNRLSEMGLAVKDVRFPTWGAALSCIIQFDYRHDGFVNDALMMVMGAPWINTKLVVAVSPDTNLDDPADVYHAIATRCDPERDTFVVPRTRGSLYDPSATPLPDEFYPFRTVGKMGIDATIKARHDRNDFKRAWPINWGNVKLSDFL</sequence>
<evidence type="ECO:0000259" key="3">
    <source>
        <dbReference type="Pfam" id="PF20695"/>
    </source>
</evidence>